<dbReference type="Proteomes" id="UP000750522">
    <property type="component" value="Unassembled WGS sequence"/>
</dbReference>
<dbReference type="SUPFAM" id="SSF56801">
    <property type="entry name" value="Acetyl-CoA synthetase-like"/>
    <property type="match status" value="1"/>
</dbReference>
<feature type="domain" description="AMP-binding enzyme C-terminal" evidence="4">
    <location>
        <begin position="459"/>
        <end position="535"/>
    </location>
</feature>
<dbReference type="PANTHER" id="PTHR24096">
    <property type="entry name" value="LONG-CHAIN-FATTY-ACID--COA LIGASE"/>
    <property type="match status" value="1"/>
</dbReference>
<dbReference type="PANTHER" id="PTHR24096:SF149">
    <property type="entry name" value="AMP-BINDING DOMAIN-CONTAINING PROTEIN-RELATED"/>
    <property type="match status" value="1"/>
</dbReference>
<evidence type="ECO:0000256" key="1">
    <source>
        <dbReference type="ARBA" id="ARBA00006432"/>
    </source>
</evidence>
<dbReference type="Gene3D" id="3.30.300.30">
    <property type="match status" value="1"/>
</dbReference>
<reference evidence="5" key="1">
    <citation type="journal article" date="2020" name="Front. Microbiol.">
        <title>Phenotypic and Genetic Characterization of the Cheese Ripening Yeast Geotrichum candidum.</title>
        <authorList>
            <person name="Perkins V."/>
            <person name="Vignola S."/>
            <person name="Lessard M.H."/>
            <person name="Plante P.L."/>
            <person name="Corbeil J."/>
            <person name="Dugat-Bony E."/>
            <person name="Frenette M."/>
            <person name="Labrie S."/>
        </authorList>
    </citation>
    <scope>NUCLEOTIDE SEQUENCE</scope>
    <source>
        <strain evidence="5">LMA-70</strain>
    </source>
</reference>
<name>A0A9P5G879_GEOCN</name>
<dbReference type="InterPro" id="IPR025110">
    <property type="entry name" value="AMP-bd_C"/>
</dbReference>
<dbReference type="Gene3D" id="3.40.50.12780">
    <property type="entry name" value="N-terminal domain of ligase-like"/>
    <property type="match status" value="1"/>
</dbReference>
<dbReference type="Pfam" id="PF00501">
    <property type="entry name" value="AMP-binding"/>
    <property type="match status" value="1"/>
</dbReference>
<dbReference type="EMBL" id="QQZK01000021">
    <property type="protein sequence ID" value="KAF5103514.1"/>
    <property type="molecule type" value="Genomic_DNA"/>
</dbReference>
<evidence type="ECO:0008006" key="7">
    <source>
        <dbReference type="Google" id="ProtNLM"/>
    </source>
</evidence>
<keyword evidence="2" id="KW-0436">Ligase</keyword>
<dbReference type="Pfam" id="PF13193">
    <property type="entry name" value="AMP-binding_C"/>
    <property type="match status" value="1"/>
</dbReference>
<dbReference type="AlphaFoldDB" id="A0A9P5G879"/>
<dbReference type="GO" id="GO:0016405">
    <property type="term" value="F:CoA-ligase activity"/>
    <property type="evidence" value="ECO:0007669"/>
    <property type="project" value="TreeGrafter"/>
</dbReference>
<accession>A0A9P5G879</accession>
<evidence type="ECO:0000313" key="5">
    <source>
        <dbReference type="EMBL" id="KAF5103514.1"/>
    </source>
</evidence>
<evidence type="ECO:0000259" key="3">
    <source>
        <dbReference type="Pfam" id="PF00501"/>
    </source>
</evidence>
<protein>
    <recommendedName>
        <fullName evidence="7">AMP-dependent synthetase/ligase domain-containing protein</fullName>
    </recommendedName>
</protein>
<reference evidence="5" key="2">
    <citation type="submission" date="2020-01" db="EMBL/GenBank/DDBJ databases">
        <authorList>
            <person name="Perkins V."/>
            <person name="Lessard M.-H."/>
            <person name="Dugat-Bony E."/>
            <person name="Frenette M."/>
            <person name="Labrie S."/>
        </authorList>
    </citation>
    <scope>NUCLEOTIDE SEQUENCE</scope>
    <source>
        <strain evidence="5">LMA-70</strain>
    </source>
</reference>
<proteinExistence type="inferred from homology"/>
<dbReference type="PROSITE" id="PS00455">
    <property type="entry name" value="AMP_BINDING"/>
    <property type="match status" value="1"/>
</dbReference>
<dbReference type="InterPro" id="IPR000873">
    <property type="entry name" value="AMP-dep_synth/lig_dom"/>
</dbReference>
<evidence type="ECO:0000259" key="4">
    <source>
        <dbReference type="Pfam" id="PF13193"/>
    </source>
</evidence>
<evidence type="ECO:0000256" key="2">
    <source>
        <dbReference type="ARBA" id="ARBA00022598"/>
    </source>
</evidence>
<comment type="caution">
    <text evidence="5">The sequence shown here is derived from an EMBL/GenBank/DDBJ whole genome shotgun (WGS) entry which is preliminary data.</text>
</comment>
<feature type="domain" description="AMP-dependent synthetase/ligase" evidence="3">
    <location>
        <begin position="42"/>
        <end position="406"/>
    </location>
</feature>
<dbReference type="InterPro" id="IPR020845">
    <property type="entry name" value="AMP-binding_CS"/>
</dbReference>
<dbReference type="InterPro" id="IPR042099">
    <property type="entry name" value="ANL_N_sf"/>
</dbReference>
<comment type="similarity">
    <text evidence="1">Belongs to the ATP-dependent AMP-binding enzyme family.</text>
</comment>
<sequence length="557" mass="61653">MSLTRKEAGATIHVSPWSLDRAALFKGNIAQFMLNSFANNTASADKPIYIDALDSTKVITKRNITENLKKIAYILKTRYDIKEGDAVCLMLTNSIYLPILHLGILAAGGVVSPANIMYLPNELHHQLYLSGAQVIITQSEFIETARQGAAYTDPEAVNIEHILTLEDLWKEATNSTESLEPIVYPGDSNKDKYAYYCFSSGTSGKPKGVLTTHANIISNVTQQVISTGDNIYKPGNVFGAVLPMSHIYGLSTFIYTLPVLGNSIVVFEKFDFQQVLEKISEHGISVLHIVPPMAVLFAKSPLLAEYPLVRKYIKGIMSGAAPLSKSLGSQLIERLDCQIWQAYGLTETSPINHFPTYDLAGYDVESVGWLMPGLEGRLVDENGQDVHGFNERGELWLRGPNIMRGYIKNAEATAETFSADGQWLRTGDVAIVNETGQWFIVDRFKELIKSKGHQVAPAELESILLSNPDVVDAAVTGIHMPEEGTELPRAFVVLRNATVDPLVVKRWFDSKVARHKKLWGGLVVIDVVPKSSAGKIQRRILRDRKDDVVHGYRQSKL</sequence>
<organism evidence="5 6">
    <name type="scientific">Geotrichum candidum</name>
    <name type="common">Oospora lactis</name>
    <name type="synonym">Dipodascus geotrichum</name>
    <dbReference type="NCBI Taxonomy" id="1173061"/>
    <lineage>
        <taxon>Eukaryota</taxon>
        <taxon>Fungi</taxon>
        <taxon>Dikarya</taxon>
        <taxon>Ascomycota</taxon>
        <taxon>Saccharomycotina</taxon>
        <taxon>Dipodascomycetes</taxon>
        <taxon>Dipodascales</taxon>
        <taxon>Dipodascaceae</taxon>
        <taxon>Geotrichum</taxon>
    </lineage>
</organism>
<gene>
    <name evidence="5" type="ORF">DV451_001405</name>
</gene>
<evidence type="ECO:0000313" key="6">
    <source>
        <dbReference type="Proteomes" id="UP000750522"/>
    </source>
</evidence>
<dbReference type="InterPro" id="IPR045851">
    <property type="entry name" value="AMP-bd_C_sf"/>
</dbReference>